<evidence type="ECO:0000313" key="3">
    <source>
        <dbReference type="Proteomes" id="UP001550850"/>
    </source>
</evidence>
<sequence>MNDAAAPSSGSAGERTLPAFPVRRGGATRGRTAWARAWTAAVEDVWPEDEPLRRGRAFARSGRLGPVTVAPGRVRAESYTGDAAHATELTVPVLDDAAWDRISEHLADRPETAAALLEGEVLPAGLAAEAGLPLLPGHGDLDAACGCDAPEHPCAHALALAVQTAWLLDDDPWLLALLRGRTPEAVLDDLKSELLLRAMTEVTGQDDGAAPDAEADEVSAEEDEDGAAPREGDDEAEEDVEPVPADPPEPDGKAPRSNREAYARPPAPLPPLPPVPKRRTGAEEEPPATGIEADPLDRLVADAAVRARELLAHLHGTGAEDPPPPPDPWQDTVRLAATHPDPRARERLRQAVAERAAERGTGHDVDQLTEAWRTAGAAGLDVLEHPWTPDPAATARARTALAEAWSPDEEPRLTVEENRFTFGGRGLQLRLGRDGRWYGYRRRDGVWWPSGEPAADAAAATGELLAAEEGHHKT</sequence>
<feature type="region of interest" description="Disordered" evidence="1">
    <location>
        <begin position="202"/>
        <end position="297"/>
    </location>
</feature>
<protein>
    <recommendedName>
        <fullName evidence="4">SWIM-type domain-containing protein</fullName>
    </recommendedName>
</protein>
<feature type="compositionally biased region" description="Acidic residues" evidence="1">
    <location>
        <begin position="213"/>
        <end position="241"/>
    </location>
</feature>
<comment type="caution">
    <text evidence="2">The sequence shown here is derived from an EMBL/GenBank/DDBJ whole genome shotgun (WGS) entry which is preliminary data.</text>
</comment>
<accession>A0ABV2YEL2</accession>
<evidence type="ECO:0008006" key="4">
    <source>
        <dbReference type="Google" id="ProtNLM"/>
    </source>
</evidence>
<proteinExistence type="predicted"/>
<name>A0ABV2YEL2_9ACTN</name>
<feature type="compositionally biased region" description="Basic and acidic residues" evidence="1">
    <location>
        <begin position="250"/>
        <end position="262"/>
    </location>
</feature>
<gene>
    <name evidence="2" type="ORF">AB0E65_08115</name>
</gene>
<keyword evidence="3" id="KW-1185">Reference proteome</keyword>
<feature type="region of interest" description="Disordered" evidence="1">
    <location>
        <begin position="1"/>
        <end position="25"/>
    </location>
</feature>
<dbReference type="EMBL" id="JBEZUR010000008">
    <property type="protein sequence ID" value="MEU3554172.1"/>
    <property type="molecule type" value="Genomic_DNA"/>
</dbReference>
<feature type="region of interest" description="Disordered" evidence="1">
    <location>
        <begin position="312"/>
        <end position="333"/>
    </location>
</feature>
<organism evidence="2 3">
    <name type="scientific">Streptomyces fragilis</name>
    <dbReference type="NCBI Taxonomy" id="67301"/>
    <lineage>
        <taxon>Bacteria</taxon>
        <taxon>Bacillati</taxon>
        <taxon>Actinomycetota</taxon>
        <taxon>Actinomycetes</taxon>
        <taxon>Kitasatosporales</taxon>
        <taxon>Streptomycetaceae</taxon>
        <taxon>Streptomyces</taxon>
    </lineage>
</organism>
<dbReference type="PANTHER" id="PTHR38133:SF1">
    <property type="entry name" value="SLR1429 PROTEIN"/>
    <property type="match status" value="1"/>
</dbReference>
<reference evidence="2 3" key="1">
    <citation type="submission" date="2024-06" db="EMBL/GenBank/DDBJ databases">
        <title>The Natural Products Discovery Center: Release of the First 8490 Sequenced Strains for Exploring Actinobacteria Biosynthetic Diversity.</title>
        <authorList>
            <person name="Kalkreuter E."/>
            <person name="Kautsar S.A."/>
            <person name="Yang D."/>
            <person name="Bader C.D."/>
            <person name="Teijaro C.N."/>
            <person name="Fluegel L."/>
            <person name="Davis C.M."/>
            <person name="Simpson J.R."/>
            <person name="Lauterbach L."/>
            <person name="Steele A.D."/>
            <person name="Gui C."/>
            <person name="Meng S."/>
            <person name="Li G."/>
            <person name="Viehrig K."/>
            <person name="Ye F."/>
            <person name="Su P."/>
            <person name="Kiefer A.F."/>
            <person name="Nichols A."/>
            <person name="Cepeda A.J."/>
            <person name="Yan W."/>
            <person name="Fan B."/>
            <person name="Jiang Y."/>
            <person name="Adhikari A."/>
            <person name="Zheng C.-J."/>
            <person name="Schuster L."/>
            <person name="Cowan T.M."/>
            <person name="Smanski M.J."/>
            <person name="Chevrette M.G."/>
            <person name="De Carvalho L.P.S."/>
            <person name="Shen B."/>
        </authorList>
    </citation>
    <scope>NUCLEOTIDE SEQUENCE [LARGE SCALE GENOMIC DNA]</scope>
    <source>
        <strain evidence="2 3">NPDC038104</strain>
    </source>
</reference>
<dbReference type="PANTHER" id="PTHR38133">
    <property type="entry name" value="SLR1429 PROTEIN"/>
    <property type="match status" value="1"/>
</dbReference>
<dbReference type="Proteomes" id="UP001550850">
    <property type="component" value="Unassembled WGS sequence"/>
</dbReference>
<evidence type="ECO:0000256" key="1">
    <source>
        <dbReference type="SAM" id="MobiDB-lite"/>
    </source>
</evidence>
<evidence type="ECO:0000313" key="2">
    <source>
        <dbReference type="EMBL" id="MEU3554172.1"/>
    </source>
</evidence>
<feature type="compositionally biased region" description="Pro residues" evidence="1">
    <location>
        <begin position="265"/>
        <end position="275"/>
    </location>
</feature>
<dbReference type="RefSeq" id="WP_108954603.1">
    <property type="nucleotide sequence ID" value="NZ_BEVZ01000004.1"/>
</dbReference>